<accession>A0A1T4Y492</accession>
<organism evidence="1 2">
    <name type="scientific">Paucidesulfovibrio gracilis DSM 16080</name>
    <dbReference type="NCBI Taxonomy" id="1121449"/>
    <lineage>
        <taxon>Bacteria</taxon>
        <taxon>Pseudomonadati</taxon>
        <taxon>Thermodesulfobacteriota</taxon>
        <taxon>Desulfovibrionia</taxon>
        <taxon>Desulfovibrionales</taxon>
        <taxon>Desulfovibrionaceae</taxon>
        <taxon>Paucidesulfovibrio</taxon>
    </lineage>
</organism>
<name>A0A1T4Y492_9BACT</name>
<sequence>MFLRNDRFGRCLSRFFFMALIAAACALGWAGQGIALDKLTVYTETAAFVDWIHVVPDVPLTPDNPPTEFTAVVRKPGKLKGFGLPVRLADRVRITLVAPYTWRVEKDGKSVDINTRNKIHFSHYPKFRDE</sequence>
<gene>
    <name evidence="1" type="ORF">SAMN02745704_02743</name>
</gene>
<dbReference type="Proteomes" id="UP000190027">
    <property type="component" value="Unassembled WGS sequence"/>
</dbReference>
<protein>
    <submittedName>
        <fullName evidence="1">Uncharacterized protein</fullName>
    </submittedName>
</protein>
<evidence type="ECO:0000313" key="1">
    <source>
        <dbReference type="EMBL" id="SKA96556.1"/>
    </source>
</evidence>
<dbReference type="AlphaFoldDB" id="A0A1T4Y492"/>
<dbReference type="EMBL" id="FUYC01000027">
    <property type="protein sequence ID" value="SKA96556.1"/>
    <property type="molecule type" value="Genomic_DNA"/>
</dbReference>
<dbReference type="PROSITE" id="PS51257">
    <property type="entry name" value="PROKAR_LIPOPROTEIN"/>
    <property type="match status" value="1"/>
</dbReference>
<reference evidence="1 2" key="1">
    <citation type="submission" date="2017-02" db="EMBL/GenBank/DDBJ databases">
        <authorList>
            <person name="Peterson S.W."/>
        </authorList>
    </citation>
    <scope>NUCLEOTIDE SEQUENCE [LARGE SCALE GENOMIC DNA]</scope>
    <source>
        <strain evidence="1 2">DSM 16080</strain>
    </source>
</reference>
<evidence type="ECO:0000313" key="2">
    <source>
        <dbReference type="Proteomes" id="UP000190027"/>
    </source>
</evidence>
<dbReference type="STRING" id="1121449.SAMN02745704_02743"/>
<dbReference type="OrthoDB" id="9812435at2"/>
<dbReference type="RefSeq" id="WP_078718286.1">
    <property type="nucleotide sequence ID" value="NZ_FUYC01000027.1"/>
</dbReference>
<keyword evidence="2" id="KW-1185">Reference proteome</keyword>
<proteinExistence type="predicted"/>